<feature type="signal peptide" evidence="4">
    <location>
        <begin position="1"/>
        <end position="19"/>
    </location>
</feature>
<evidence type="ECO:0000256" key="4">
    <source>
        <dbReference type="SAM" id="SignalP"/>
    </source>
</evidence>
<dbReference type="GO" id="GO:0005185">
    <property type="term" value="F:neurohypophyseal hormone activity"/>
    <property type="evidence" value="ECO:0007669"/>
    <property type="project" value="InterPro"/>
</dbReference>
<dbReference type="EMBL" id="HACA01019911">
    <property type="protein sequence ID" value="CDW37272.1"/>
    <property type="molecule type" value="Transcribed_RNA"/>
</dbReference>
<dbReference type="SUPFAM" id="SSF49606">
    <property type="entry name" value="Neurophysin II"/>
    <property type="match status" value="1"/>
</dbReference>
<evidence type="ECO:0000256" key="3">
    <source>
        <dbReference type="ARBA" id="ARBA00023157"/>
    </source>
</evidence>
<protein>
    <submittedName>
        <fullName evidence="5">Uncharacterized protein</fullName>
    </submittedName>
</protein>
<dbReference type="PANTHER" id="PTHR11681:SF5">
    <property type="entry name" value="ISOTOCIN"/>
    <property type="match status" value="1"/>
</dbReference>
<dbReference type="OrthoDB" id="10056056at2759"/>
<name>A0A0K2UH23_LEPSM</name>
<dbReference type="Pfam" id="PF00184">
    <property type="entry name" value="Hormone_5"/>
    <property type="match status" value="1"/>
</dbReference>
<organism evidence="5">
    <name type="scientific">Lepeophtheirus salmonis</name>
    <name type="common">Salmon louse</name>
    <name type="synonym">Caligus salmonis</name>
    <dbReference type="NCBI Taxonomy" id="72036"/>
    <lineage>
        <taxon>Eukaryota</taxon>
        <taxon>Metazoa</taxon>
        <taxon>Ecdysozoa</taxon>
        <taxon>Arthropoda</taxon>
        <taxon>Crustacea</taxon>
        <taxon>Multicrustacea</taxon>
        <taxon>Hexanauplia</taxon>
        <taxon>Copepoda</taxon>
        <taxon>Siphonostomatoida</taxon>
        <taxon>Caligidae</taxon>
        <taxon>Lepeophtheirus</taxon>
    </lineage>
</organism>
<dbReference type="InterPro" id="IPR036387">
    <property type="entry name" value="Neurhyp_horm_dom_sf"/>
</dbReference>
<dbReference type="InterPro" id="IPR000981">
    <property type="entry name" value="Neurhyp_horm"/>
</dbReference>
<dbReference type="PROSITE" id="PS00264">
    <property type="entry name" value="NEUROHYPOPHYS_HORM"/>
    <property type="match status" value="1"/>
</dbReference>
<sequence length="184" mass="20467">MAFGYPLITLLLIFQIANACFITNCPVGGGKKRSGSTNLGFLNSSFQYKQCSSCGPNNTGRCFGPRLCCSSEFGCFVYSNDIAKNPCQTEAYDPVPCQNNVKSCSSVLENGQCVFDNYCCNSSGTCRFVEEELICSVSDDKKNYEKEKELVDDLQKNMIYIRRQAYLGNGVPRLQQLNINDLEQ</sequence>
<dbReference type="GO" id="GO:0005615">
    <property type="term" value="C:extracellular space"/>
    <property type="evidence" value="ECO:0007669"/>
    <property type="project" value="TreeGrafter"/>
</dbReference>
<comment type="similarity">
    <text evidence="1">Belongs to the vasopressin/oxytocin family.</text>
</comment>
<dbReference type="InterPro" id="IPR022423">
    <property type="entry name" value="Neurohypophysial_hormone_CS"/>
</dbReference>
<evidence type="ECO:0000313" key="5">
    <source>
        <dbReference type="EMBL" id="CDW37272.1"/>
    </source>
</evidence>
<dbReference type="PANTHER" id="PTHR11681">
    <property type="entry name" value="NEUROPHYSIN"/>
    <property type="match status" value="1"/>
</dbReference>
<dbReference type="Gene3D" id="2.60.9.10">
    <property type="entry name" value="Neurohypophysial hormone domain"/>
    <property type="match status" value="1"/>
</dbReference>
<evidence type="ECO:0000256" key="1">
    <source>
        <dbReference type="ARBA" id="ARBA00007369"/>
    </source>
</evidence>
<dbReference type="SMART" id="SM00003">
    <property type="entry name" value="NH"/>
    <property type="match status" value="1"/>
</dbReference>
<dbReference type="AlphaFoldDB" id="A0A0K2UH23"/>
<proteinExistence type="inferred from homology"/>
<evidence type="ECO:0000256" key="2">
    <source>
        <dbReference type="ARBA" id="ARBA00022729"/>
    </source>
</evidence>
<reference evidence="5" key="1">
    <citation type="submission" date="2014-05" db="EMBL/GenBank/DDBJ databases">
        <authorList>
            <person name="Chronopoulou M."/>
        </authorList>
    </citation>
    <scope>NUCLEOTIDE SEQUENCE</scope>
    <source>
        <tissue evidence="5">Whole organism</tissue>
    </source>
</reference>
<keyword evidence="3" id="KW-1015">Disulfide bond</keyword>
<feature type="chain" id="PRO_5005488709" evidence="4">
    <location>
        <begin position="20"/>
        <end position="184"/>
    </location>
</feature>
<keyword evidence="2 4" id="KW-0732">Signal</keyword>
<dbReference type="GO" id="GO:0030141">
    <property type="term" value="C:secretory granule"/>
    <property type="evidence" value="ECO:0007669"/>
    <property type="project" value="TreeGrafter"/>
</dbReference>
<accession>A0A0K2UH23</accession>